<dbReference type="InterPro" id="IPR045270">
    <property type="entry name" value="STKc_AGC"/>
</dbReference>
<evidence type="ECO:0000256" key="5">
    <source>
        <dbReference type="ARBA" id="ARBA00022840"/>
    </source>
</evidence>
<dbReference type="GO" id="GO:0005524">
    <property type="term" value="F:ATP binding"/>
    <property type="evidence" value="ECO:0007669"/>
    <property type="project" value="UniProtKB-UniRule"/>
</dbReference>
<keyword evidence="4" id="KW-0418">Kinase</keyword>
<evidence type="ECO:0000256" key="6">
    <source>
        <dbReference type="PROSITE-ProRule" id="PRU10141"/>
    </source>
</evidence>
<feature type="compositionally biased region" description="Basic residues" evidence="7">
    <location>
        <begin position="1315"/>
        <end position="1324"/>
    </location>
</feature>
<dbReference type="InterPro" id="IPR000719">
    <property type="entry name" value="Prot_kinase_dom"/>
</dbReference>
<feature type="compositionally biased region" description="Basic and acidic residues" evidence="7">
    <location>
        <begin position="824"/>
        <end position="839"/>
    </location>
</feature>
<dbReference type="FunFam" id="1.10.510.10:FF:000008">
    <property type="entry name" value="Non-specific serine/threonine protein kinase"/>
    <property type="match status" value="1"/>
</dbReference>
<keyword evidence="2" id="KW-0808">Transferase</keyword>
<protein>
    <recommendedName>
        <fullName evidence="8">Protein kinase domain-containing protein</fullName>
    </recommendedName>
</protein>
<dbReference type="PROSITE" id="PS00107">
    <property type="entry name" value="PROTEIN_KINASE_ATP"/>
    <property type="match status" value="1"/>
</dbReference>
<reference evidence="9" key="1">
    <citation type="submission" date="2023-07" db="EMBL/GenBank/DDBJ databases">
        <authorList>
            <consortium name="AG Swart"/>
            <person name="Singh M."/>
            <person name="Singh A."/>
            <person name="Seah K."/>
            <person name="Emmerich C."/>
        </authorList>
    </citation>
    <scope>NUCLEOTIDE SEQUENCE</scope>
    <source>
        <strain evidence="9">DP1</strain>
    </source>
</reference>
<gene>
    <name evidence="9" type="ORF">ECRASSUSDP1_LOCUS2424</name>
</gene>
<comment type="caution">
    <text evidence="9">The sequence shown here is derived from an EMBL/GenBank/DDBJ whole genome shotgun (WGS) entry which is preliminary data.</text>
</comment>
<evidence type="ECO:0000256" key="3">
    <source>
        <dbReference type="ARBA" id="ARBA00022741"/>
    </source>
</evidence>
<dbReference type="InterPro" id="IPR017441">
    <property type="entry name" value="Protein_kinase_ATP_BS"/>
</dbReference>
<dbReference type="GO" id="GO:0004674">
    <property type="term" value="F:protein serine/threonine kinase activity"/>
    <property type="evidence" value="ECO:0007669"/>
    <property type="project" value="UniProtKB-KW"/>
</dbReference>
<feature type="compositionally biased region" description="Basic and acidic residues" evidence="7">
    <location>
        <begin position="672"/>
        <end position="694"/>
    </location>
</feature>
<dbReference type="SUPFAM" id="SSF56112">
    <property type="entry name" value="Protein kinase-like (PK-like)"/>
    <property type="match status" value="1"/>
</dbReference>
<evidence type="ECO:0000256" key="2">
    <source>
        <dbReference type="ARBA" id="ARBA00022679"/>
    </source>
</evidence>
<accession>A0AAD1U8P4</accession>
<dbReference type="PROSITE" id="PS00108">
    <property type="entry name" value="PROTEIN_KINASE_ST"/>
    <property type="match status" value="1"/>
</dbReference>
<name>A0AAD1U8P4_EUPCR</name>
<dbReference type="PROSITE" id="PS50011">
    <property type="entry name" value="PROTEIN_KINASE_DOM"/>
    <property type="match status" value="1"/>
</dbReference>
<evidence type="ECO:0000313" key="10">
    <source>
        <dbReference type="Proteomes" id="UP001295684"/>
    </source>
</evidence>
<proteinExistence type="predicted"/>
<feature type="binding site" evidence="6">
    <location>
        <position position="291"/>
    </location>
    <ligand>
        <name>ATP</name>
        <dbReference type="ChEBI" id="CHEBI:30616"/>
    </ligand>
</feature>
<feature type="region of interest" description="Disordered" evidence="7">
    <location>
        <begin position="741"/>
        <end position="764"/>
    </location>
</feature>
<dbReference type="Gene3D" id="1.10.510.10">
    <property type="entry name" value="Transferase(Phosphotransferase) domain 1"/>
    <property type="match status" value="1"/>
</dbReference>
<dbReference type="PANTHER" id="PTHR24353:SF37">
    <property type="entry name" value="CAMP-DEPENDENT PROTEIN KINASE CATALYTIC SUBUNIT PRKX"/>
    <property type="match status" value="1"/>
</dbReference>
<keyword evidence="1" id="KW-0723">Serine/threonine-protein kinase</keyword>
<dbReference type="Proteomes" id="UP001295684">
    <property type="component" value="Unassembled WGS sequence"/>
</dbReference>
<evidence type="ECO:0000259" key="8">
    <source>
        <dbReference type="PROSITE" id="PS50011"/>
    </source>
</evidence>
<dbReference type="Gene3D" id="3.30.200.20">
    <property type="entry name" value="Phosphorylase Kinase, domain 1"/>
    <property type="match status" value="1"/>
</dbReference>
<dbReference type="SMART" id="SM00220">
    <property type="entry name" value="S_TKc"/>
    <property type="match status" value="1"/>
</dbReference>
<dbReference type="InterPro" id="IPR011009">
    <property type="entry name" value="Kinase-like_dom_sf"/>
</dbReference>
<evidence type="ECO:0000256" key="4">
    <source>
        <dbReference type="ARBA" id="ARBA00022777"/>
    </source>
</evidence>
<feature type="region of interest" description="Disordered" evidence="7">
    <location>
        <begin position="1307"/>
        <end position="1326"/>
    </location>
</feature>
<keyword evidence="5 6" id="KW-0067">ATP-binding</keyword>
<evidence type="ECO:0000313" key="9">
    <source>
        <dbReference type="EMBL" id="CAI2361114.1"/>
    </source>
</evidence>
<organism evidence="9 10">
    <name type="scientific">Euplotes crassus</name>
    <dbReference type="NCBI Taxonomy" id="5936"/>
    <lineage>
        <taxon>Eukaryota</taxon>
        <taxon>Sar</taxon>
        <taxon>Alveolata</taxon>
        <taxon>Ciliophora</taxon>
        <taxon>Intramacronucleata</taxon>
        <taxon>Spirotrichea</taxon>
        <taxon>Hypotrichia</taxon>
        <taxon>Euplotida</taxon>
        <taxon>Euplotidae</taxon>
        <taxon>Moneuplotes</taxon>
    </lineage>
</organism>
<feature type="domain" description="Protein kinase" evidence="8">
    <location>
        <begin position="254"/>
        <end position="562"/>
    </location>
</feature>
<evidence type="ECO:0000256" key="1">
    <source>
        <dbReference type="ARBA" id="ARBA00022527"/>
    </source>
</evidence>
<dbReference type="EMBL" id="CAMPGE010002315">
    <property type="protein sequence ID" value="CAI2361114.1"/>
    <property type="molecule type" value="Genomic_DNA"/>
</dbReference>
<feature type="region of interest" description="Disordered" evidence="7">
    <location>
        <begin position="824"/>
        <end position="864"/>
    </location>
</feature>
<dbReference type="CDD" id="cd05123">
    <property type="entry name" value="STKc_AGC"/>
    <property type="match status" value="1"/>
</dbReference>
<feature type="compositionally biased region" description="Acidic residues" evidence="7">
    <location>
        <begin position="840"/>
        <end position="857"/>
    </location>
</feature>
<keyword evidence="3 6" id="KW-0547">Nucleotide-binding</keyword>
<feature type="region of interest" description="Disordered" evidence="7">
    <location>
        <begin position="139"/>
        <end position="160"/>
    </location>
</feature>
<dbReference type="PANTHER" id="PTHR24353">
    <property type="entry name" value="CYCLIC NUCLEOTIDE-DEPENDENT PROTEIN KINASE"/>
    <property type="match status" value="1"/>
</dbReference>
<feature type="region of interest" description="Disordered" evidence="7">
    <location>
        <begin position="644"/>
        <end position="703"/>
    </location>
</feature>
<sequence>MGTQHSTKLGQKQASLTKGDFKVKIYLDLPTFITKIRVTGNEQERDFSSLDPPQDRRKSHLEESIKLVDDEDMNEALLDSTLEDVERVADGIMQDLDKKADYFEISMNSKEKSEDLLNKVQKYVYMLELYQIRRYHQNSKFSSGSDSDEEPPEPSKFDKINSEFSSVVDGSLGNSEEITIRKIIEGSSYKNFSKLHCKVIGLKTCQSMDGVDFLLNKRDVKVKYLNDGDELEILWLDLDNKATKRSFTHNYNRCEIIKTIGKGGFSLVYLIRNYKITKKNRVGFGRGRILKKEDSEKYADPDFNKFSTAIEATPFAKSQNSYTFNQNSTDIYALKSMSKAMISQFKQADHVMNEKEIMNSLDHPFIIKMHYSFSTKNYLNLVLDYCPGGELFFHISKQKRFTEAVARFYIAEVILAIEHLHDNNIIYRDLKPENVLIDYDGHIKLTDFGLSEMNFTKDSTSNIFCGSPEYMAPEMILKYDYTRMIDIFAIGVLLYEMIAGIPTFFSQKRSDLFYNIVNNQPKFSKHFSSKAKDFIRKLLRKDYIQRLGYQNGMSDVKSHPFFDGFDWDKLYNKVYTPPYQPSAREIYFSSEFTSIPVELNFEEEVLHKRSRMSEVEKKNVPIQSLLNKEASTFGEYVAPVVDDFSDDLSEPPAPKRKSSEPPSCKNFNTRMVVEKRDKKQAEKKPLKSEQESMNDKTPTNNQRKISAFGDYVLHNNNTSGIKNLEQIGPNEKAPTVTSIKLKKPGETTPETSESPQTEEQTAKFGSSMKKKLKSFPTQNFNITNNQAQKCVEKYDIKSYKRSESVMNLKLDHLMTNNIVSERHRIDPRELDSPRDKSSEETSEEFDLSCSEEDEEEEQKQSKGYTRIETIQELEREDTLGYLDSNPKKNFLFSTNSEIADFSIDENDGFVQRIPSYPIRKSIVTGKSPIMTGCGKPLLMRDKSKTGPVNYSSRAKCEPQNTSNIEFDYKEIGDDELLYLFNETTTEGNEEGNMKSIANAIKRSSVKMCTPKSLNENIFYPRPIEPLKITKNTASKGLKSQLPLHLAKEISDANQDVNFESFIEFNGTVDNSVSEELKVTDKVPQSPQKKSENPFLSCDIENLEDSKSTVKKSGMSINEEEKHLRTEFEKHCNHRLDLSLNDSITPPEGASKVNTQSTPQNYFRRIHTCSKVGASNEEDNLDNSLQVSNQLRTNSLKGFLTSEHNAPYRNHFEGLKNPFSDAPNSTRLRSCCSKKAPASGVQSAMPLGVSRFKGSKMHPSCKRQSDNIISKKTRIKFKVSQETVKMQRNNEISTQKFDISGRQSWTETYRSERSHKSSTHCKRPSKGKDMHYYTEKFIKNILGSKKDD</sequence>
<dbReference type="Pfam" id="PF00069">
    <property type="entry name" value="Pkinase"/>
    <property type="match status" value="1"/>
</dbReference>
<evidence type="ECO:0000256" key="7">
    <source>
        <dbReference type="SAM" id="MobiDB-lite"/>
    </source>
</evidence>
<keyword evidence="10" id="KW-1185">Reference proteome</keyword>
<feature type="compositionally biased region" description="Low complexity" evidence="7">
    <location>
        <begin position="746"/>
        <end position="759"/>
    </location>
</feature>
<dbReference type="InterPro" id="IPR008271">
    <property type="entry name" value="Ser/Thr_kinase_AS"/>
</dbReference>